<keyword evidence="1" id="KW-0175">Coiled coil</keyword>
<evidence type="ECO:0000313" key="3">
    <source>
        <dbReference type="EMBL" id="EKX50152.1"/>
    </source>
</evidence>
<evidence type="ECO:0000313" key="5">
    <source>
        <dbReference type="Proteomes" id="UP000011087"/>
    </source>
</evidence>
<feature type="region of interest" description="Disordered" evidence="2">
    <location>
        <begin position="248"/>
        <end position="293"/>
    </location>
</feature>
<sequence length="607" mass="67344">MAVARKAAFATAALGLVCVILLPRGSSIELLTGRGQNGLASSFVNKVYQEDEKAGRRFLQENKDKLHAAGLDDILRDPSMKEYLSVALGSKKFQLNVPNQELKLQGSNSAAAKPADARAPHHAVQQVHARVGQQSKGGKPAASSPRLSRTSTAPSFYAAPVQSNGLNVVYDQFAPGILHGTQRHHVKAVNKARQPVARATAKGNPLSAADDSHLFDDNFQESTSKVGKLSQQIEELKREIKEEREKNKELNMKVHSPGPAQHDQGRQAERQEQPAEASKQPPAKQDNRKDNADAKKSMYDKMLSDEMEKASRLEKENEFHANFILNGGHYVMDKSRQKNMLAATHHRSGKRSEDWRKLARISKELAKKEMELQKAKQVSRDLAAESRQTRYVSKARDTTAPFLCGLPLLSELSSANCRSVDHVQIESHQNSILEGLKRLGLGDDEIRMPSGQVRGGAAGIPKRRFGKLWTPTHPYDKQTAVEALGFSDPQQYERHALLNTIAKEEDTIHALKAELDRRTGGVAHHSHARESRELPVYHQLSDSYSSVGRGHSKKQSNLAMEVMREALKSDLSRVGDRQVPMSEGNHNIDLELLMQEQARYFPDGLSV</sequence>
<evidence type="ECO:0000256" key="2">
    <source>
        <dbReference type="SAM" id="MobiDB-lite"/>
    </source>
</evidence>
<feature type="compositionally biased region" description="Basic and acidic residues" evidence="2">
    <location>
        <begin position="263"/>
        <end position="273"/>
    </location>
</feature>
<reference evidence="5" key="2">
    <citation type="submission" date="2012-11" db="EMBL/GenBank/DDBJ databases">
        <authorList>
            <person name="Kuo A."/>
            <person name="Curtis B.A."/>
            <person name="Tanifuji G."/>
            <person name="Burki F."/>
            <person name="Gruber A."/>
            <person name="Irimia M."/>
            <person name="Maruyama S."/>
            <person name="Arias M.C."/>
            <person name="Ball S.G."/>
            <person name="Gile G.H."/>
            <person name="Hirakawa Y."/>
            <person name="Hopkins J.F."/>
            <person name="Rensing S.A."/>
            <person name="Schmutz J."/>
            <person name="Symeonidi A."/>
            <person name="Elias M."/>
            <person name="Eveleigh R.J."/>
            <person name="Herman E.K."/>
            <person name="Klute M.J."/>
            <person name="Nakayama T."/>
            <person name="Obornik M."/>
            <person name="Reyes-Prieto A."/>
            <person name="Armbrust E.V."/>
            <person name="Aves S.J."/>
            <person name="Beiko R.G."/>
            <person name="Coutinho P."/>
            <person name="Dacks J.B."/>
            <person name="Durnford D.G."/>
            <person name="Fast N.M."/>
            <person name="Green B.R."/>
            <person name="Grisdale C."/>
            <person name="Hempe F."/>
            <person name="Henrissat B."/>
            <person name="Hoppner M.P."/>
            <person name="Ishida K.-I."/>
            <person name="Kim E."/>
            <person name="Koreny L."/>
            <person name="Kroth P.G."/>
            <person name="Liu Y."/>
            <person name="Malik S.-B."/>
            <person name="Maier U.G."/>
            <person name="McRose D."/>
            <person name="Mock T."/>
            <person name="Neilson J.A."/>
            <person name="Onodera N.T."/>
            <person name="Poole A.M."/>
            <person name="Pritham E.J."/>
            <person name="Richards T.A."/>
            <person name="Rocap G."/>
            <person name="Roy S.W."/>
            <person name="Sarai C."/>
            <person name="Schaack S."/>
            <person name="Shirato S."/>
            <person name="Slamovits C.H."/>
            <person name="Spencer D.F."/>
            <person name="Suzuki S."/>
            <person name="Worden A.Z."/>
            <person name="Zauner S."/>
            <person name="Barry K."/>
            <person name="Bell C."/>
            <person name="Bharti A.K."/>
            <person name="Crow J.A."/>
            <person name="Grimwood J."/>
            <person name="Kramer R."/>
            <person name="Lindquist E."/>
            <person name="Lucas S."/>
            <person name="Salamov A."/>
            <person name="McFadden G.I."/>
            <person name="Lane C.E."/>
            <person name="Keeling P.J."/>
            <person name="Gray M.W."/>
            <person name="Grigoriev I.V."/>
            <person name="Archibald J.M."/>
        </authorList>
    </citation>
    <scope>NUCLEOTIDE SEQUENCE</scope>
    <source>
        <strain evidence="5">CCMP2712</strain>
    </source>
</reference>
<evidence type="ECO:0000256" key="1">
    <source>
        <dbReference type="SAM" id="Coils"/>
    </source>
</evidence>
<dbReference type="RefSeq" id="XP_005837132.1">
    <property type="nucleotide sequence ID" value="XM_005837075.1"/>
</dbReference>
<dbReference type="EnsemblProtists" id="EKX50152">
    <property type="protein sequence ID" value="EKX50152"/>
    <property type="gene ID" value="GUITHDRAFT_135335"/>
</dbReference>
<evidence type="ECO:0000313" key="4">
    <source>
        <dbReference type="EnsemblProtists" id="EKX50152"/>
    </source>
</evidence>
<organism evidence="3">
    <name type="scientific">Guillardia theta (strain CCMP2712)</name>
    <name type="common">Cryptophyte</name>
    <dbReference type="NCBI Taxonomy" id="905079"/>
    <lineage>
        <taxon>Eukaryota</taxon>
        <taxon>Cryptophyceae</taxon>
        <taxon>Pyrenomonadales</taxon>
        <taxon>Geminigeraceae</taxon>
        <taxon>Guillardia</taxon>
    </lineage>
</organism>
<feature type="region of interest" description="Disordered" evidence="2">
    <location>
        <begin position="128"/>
        <end position="151"/>
    </location>
</feature>
<proteinExistence type="predicted"/>
<dbReference type="HOGENOM" id="CLU_450140_0_0_1"/>
<dbReference type="EMBL" id="JH992979">
    <property type="protein sequence ID" value="EKX50152.1"/>
    <property type="molecule type" value="Genomic_DNA"/>
</dbReference>
<dbReference type="AlphaFoldDB" id="L1JNW6"/>
<name>L1JNW6_GUITC</name>
<dbReference type="GeneID" id="17307041"/>
<dbReference type="Proteomes" id="UP000011087">
    <property type="component" value="Unassembled WGS sequence"/>
</dbReference>
<feature type="coiled-coil region" evidence="1">
    <location>
        <begin position="358"/>
        <end position="385"/>
    </location>
</feature>
<protein>
    <submittedName>
        <fullName evidence="3 4">Uncharacterized protein</fullName>
    </submittedName>
</protein>
<dbReference type="KEGG" id="gtt:GUITHDRAFT_135335"/>
<keyword evidence="5" id="KW-1185">Reference proteome</keyword>
<accession>L1JNW6</accession>
<dbReference type="PaxDb" id="55529-EKX50152"/>
<reference evidence="4" key="3">
    <citation type="submission" date="2016-03" db="UniProtKB">
        <authorList>
            <consortium name="EnsemblProtists"/>
        </authorList>
    </citation>
    <scope>IDENTIFICATION</scope>
</reference>
<gene>
    <name evidence="3" type="ORF">GUITHDRAFT_135335</name>
</gene>
<reference evidence="3 5" key="1">
    <citation type="journal article" date="2012" name="Nature">
        <title>Algal genomes reveal evolutionary mosaicism and the fate of nucleomorphs.</title>
        <authorList>
            <consortium name="DOE Joint Genome Institute"/>
            <person name="Curtis B.A."/>
            <person name="Tanifuji G."/>
            <person name="Burki F."/>
            <person name="Gruber A."/>
            <person name="Irimia M."/>
            <person name="Maruyama S."/>
            <person name="Arias M.C."/>
            <person name="Ball S.G."/>
            <person name="Gile G.H."/>
            <person name="Hirakawa Y."/>
            <person name="Hopkins J.F."/>
            <person name="Kuo A."/>
            <person name="Rensing S.A."/>
            <person name="Schmutz J."/>
            <person name="Symeonidi A."/>
            <person name="Elias M."/>
            <person name="Eveleigh R.J."/>
            <person name="Herman E.K."/>
            <person name="Klute M.J."/>
            <person name="Nakayama T."/>
            <person name="Obornik M."/>
            <person name="Reyes-Prieto A."/>
            <person name="Armbrust E.V."/>
            <person name="Aves S.J."/>
            <person name="Beiko R.G."/>
            <person name="Coutinho P."/>
            <person name="Dacks J.B."/>
            <person name="Durnford D.G."/>
            <person name="Fast N.M."/>
            <person name="Green B.R."/>
            <person name="Grisdale C.J."/>
            <person name="Hempel F."/>
            <person name="Henrissat B."/>
            <person name="Hoppner M.P."/>
            <person name="Ishida K."/>
            <person name="Kim E."/>
            <person name="Koreny L."/>
            <person name="Kroth P.G."/>
            <person name="Liu Y."/>
            <person name="Malik S.B."/>
            <person name="Maier U.G."/>
            <person name="McRose D."/>
            <person name="Mock T."/>
            <person name="Neilson J.A."/>
            <person name="Onodera N.T."/>
            <person name="Poole A.M."/>
            <person name="Pritham E.J."/>
            <person name="Richards T.A."/>
            <person name="Rocap G."/>
            <person name="Roy S.W."/>
            <person name="Sarai C."/>
            <person name="Schaack S."/>
            <person name="Shirato S."/>
            <person name="Slamovits C.H."/>
            <person name="Spencer D.F."/>
            <person name="Suzuki S."/>
            <person name="Worden A.Z."/>
            <person name="Zauner S."/>
            <person name="Barry K."/>
            <person name="Bell C."/>
            <person name="Bharti A.K."/>
            <person name="Crow J.A."/>
            <person name="Grimwood J."/>
            <person name="Kramer R."/>
            <person name="Lindquist E."/>
            <person name="Lucas S."/>
            <person name="Salamov A."/>
            <person name="McFadden G.I."/>
            <person name="Lane C.E."/>
            <person name="Keeling P.J."/>
            <person name="Gray M.W."/>
            <person name="Grigoriev I.V."/>
            <person name="Archibald J.M."/>
        </authorList>
    </citation>
    <scope>NUCLEOTIDE SEQUENCE</scope>
    <source>
        <strain evidence="3 5">CCMP2712</strain>
    </source>
</reference>